<dbReference type="GO" id="GO:0000398">
    <property type="term" value="P:mRNA splicing, via spliceosome"/>
    <property type="evidence" value="ECO:0007669"/>
    <property type="project" value="TreeGrafter"/>
</dbReference>
<accession>A0A409VQ15</accession>
<keyword evidence="11" id="KW-1185">Reference proteome</keyword>
<sequence length="374" mass="40138">MPGTHLLPPNLLKLFAPRPPLPYARPVDRDIDRIRKKEVDGVAAILQRLKEENTDSIINAGTSEGMEEGEEPVYTLAEETKRQIRREERKAKKAEAFKIAKETYKPADDPEAIGDPYKTLFISRLHKSATETDVRREFEGYGTIERVRIVRDKKGRSRGYAFIVYERERDMKAAYKESDGLQIMGKRILVDVERGRTVRGWKPRRLGGGLGGRPKRVEPVAPPRPAFRGGMGGGGRGGYGDRGGGFRGGRGGYRGGYGGDRGGERGYGGDRGFGDRGGGGFRGGFHGGGDGSFRGGRDDHGGGFRGRGGGIGYHGGGGFGDQSNGYGGPPPSGGGYGGPPQGAPGGGYGGGYRGDLKREGPGGYDDRDAKRPRY</sequence>
<evidence type="ECO:0000256" key="5">
    <source>
        <dbReference type="ARBA" id="ARBA00023242"/>
    </source>
</evidence>
<feature type="compositionally biased region" description="Gly residues" evidence="8">
    <location>
        <begin position="333"/>
        <end position="353"/>
    </location>
</feature>
<dbReference type="GO" id="GO:0071011">
    <property type="term" value="C:precatalytic spliceosome"/>
    <property type="evidence" value="ECO:0007669"/>
    <property type="project" value="TreeGrafter"/>
</dbReference>
<dbReference type="FunCoup" id="A0A409VQ15">
    <property type="interactions" value="212"/>
</dbReference>
<gene>
    <name evidence="10" type="ORF">CVT26_005917</name>
</gene>
<dbReference type="Pfam" id="PF00076">
    <property type="entry name" value="RRM_1"/>
    <property type="match status" value="1"/>
</dbReference>
<evidence type="ECO:0000259" key="9">
    <source>
        <dbReference type="PROSITE" id="PS50102"/>
    </source>
</evidence>
<dbReference type="PANTHER" id="PTHR13952">
    <property type="entry name" value="U1 SMALL NUCLEAR RIBONUCLEOPROTEIN 70 KD"/>
    <property type="match status" value="1"/>
</dbReference>
<dbReference type="EMBL" id="NHYE01005597">
    <property type="protein sequence ID" value="PPQ68354.1"/>
    <property type="molecule type" value="Genomic_DNA"/>
</dbReference>
<feature type="domain" description="RRM" evidence="9">
    <location>
        <begin position="118"/>
        <end position="195"/>
    </location>
</feature>
<dbReference type="SMART" id="SM00360">
    <property type="entry name" value="RRM"/>
    <property type="match status" value="1"/>
</dbReference>
<feature type="compositionally biased region" description="Gly residues" evidence="8">
    <location>
        <begin position="275"/>
        <end position="294"/>
    </location>
</feature>
<evidence type="ECO:0000313" key="10">
    <source>
        <dbReference type="EMBL" id="PPQ68354.1"/>
    </source>
</evidence>
<evidence type="ECO:0000313" key="11">
    <source>
        <dbReference type="Proteomes" id="UP000284706"/>
    </source>
</evidence>
<comment type="caution">
    <text evidence="10">The sequence shown here is derived from an EMBL/GenBank/DDBJ whole genome shotgun (WGS) entry which is preliminary data.</text>
</comment>
<proteinExistence type="predicted"/>
<dbReference type="PROSITE" id="PS50102">
    <property type="entry name" value="RRM"/>
    <property type="match status" value="1"/>
</dbReference>
<protein>
    <recommendedName>
        <fullName evidence="3">U1 small nuclear ribonucleoprotein 70 kDa</fullName>
    </recommendedName>
</protein>
<evidence type="ECO:0000256" key="8">
    <source>
        <dbReference type="SAM" id="MobiDB-lite"/>
    </source>
</evidence>
<evidence type="ECO:0000256" key="7">
    <source>
        <dbReference type="PROSITE-ProRule" id="PRU00176"/>
    </source>
</evidence>
<evidence type="ECO:0000256" key="6">
    <source>
        <dbReference type="ARBA" id="ARBA00023274"/>
    </source>
</evidence>
<keyword evidence="5" id="KW-0539">Nucleus</keyword>
<feature type="compositionally biased region" description="Basic and acidic residues" evidence="8">
    <location>
        <begin position="354"/>
        <end position="374"/>
    </location>
</feature>
<dbReference type="OrthoDB" id="4207594at2759"/>
<dbReference type="InterPro" id="IPR035979">
    <property type="entry name" value="RBD_domain_sf"/>
</dbReference>
<dbReference type="AlphaFoldDB" id="A0A409VQ15"/>
<dbReference type="Proteomes" id="UP000284706">
    <property type="component" value="Unassembled WGS sequence"/>
</dbReference>
<evidence type="ECO:0000256" key="1">
    <source>
        <dbReference type="ARBA" id="ARBA00004324"/>
    </source>
</evidence>
<dbReference type="Gene3D" id="3.30.70.330">
    <property type="match status" value="1"/>
</dbReference>
<dbReference type="InterPro" id="IPR051183">
    <property type="entry name" value="U1_U11-U12_snRNP_70-35kDa"/>
</dbReference>
<feature type="compositionally biased region" description="Basic and acidic residues" evidence="8">
    <location>
        <begin position="261"/>
        <end position="274"/>
    </location>
</feature>
<name>A0A409VQ15_9AGAR</name>
<feature type="compositionally biased region" description="Gly residues" evidence="8">
    <location>
        <begin position="229"/>
        <end position="260"/>
    </location>
</feature>
<evidence type="ECO:0000256" key="4">
    <source>
        <dbReference type="ARBA" id="ARBA00022884"/>
    </source>
</evidence>
<keyword evidence="4 7" id="KW-0694">RNA-binding</keyword>
<evidence type="ECO:0000256" key="2">
    <source>
        <dbReference type="ARBA" id="ARBA00004642"/>
    </source>
</evidence>
<feature type="region of interest" description="Disordered" evidence="8">
    <location>
        <begin position="203"/>
        <end position="374"/>
    </location>
</feature>
<feature type="compositionally biased region" description="Gly residues" evidence="8">
    <location>
        <begin position="303"/>
        <end position="320"/>
    </location>
</feature>
<organism evidence="10 11">
    <name type="scientific">Gymnopilus dilepis</name>
    <dbReference type="NCBI Taxonomy" id="231916"/>
    <lineage>
        <taxon>Eukaryota</taxon>
        <taxon>Fungi</taxon>
        <taxon>Dikarya</taxon>
        <taxon>Basidiomycota</taxon>
        <taxon>Agaricomycotina</taxon>
        <taxon>Agaricomycetes</taxon>
        <taxon>Agaricomycetidae</taxon>
        <taxon>Agaricales</taxon>
        <taxon>Agaricineae</taxon>
        <taxon>Hymenogastraceae</taxon>
        <taxon>Gymnopilus</taxon>
    </lineage>
</organism>
<keyword evidence="6" id="KW-0687">Ribonucleoprotein</keyword>
<dbReference type="InterPro" id="IPR022023">
    <property type="entry name" value="U1snRNP70_N"/>
</dbReference>
<dbReference type="InterPro" id="IPR000504">
    <property type="entry name" value="RRM_dom"/>
</dbReference>
<dbReference type="CDD" id="cd12236">
    <property type="entry name" value="RRM_snRNP70"/>
    <property type="match status" value="1"/>
</dbReference>
<dbReference type="GO" id="GO:0016607">
    <property type="term" value="C:nuclear speck"/>
    <property type="evidence" value="ECO:0007669"/>
    <property type="project" value="UniProtKB-SubCell"/>
</dbReference>
<dbReference type="InterPro" id="IPR034143">
    <property type="entry name" value="snRNP70_RRM"/>
</dbReference>
<dbReference type="InterPro" id="IPR012677">
    <property type="entry name" value="Nucleotide-bd_a/b_plait_sf"/>
</dbReference>
<dbReference type="STRING" id="231916.A0A409VQ15"/>
<dbReference type="InParanoid" id="A0A409VQ15"/>
<reference evidence="10 11" key="1">
    <citation type="journal article" date="2018" name="Evol. Lett.">
        <title>Horizontal gene cluster transfer increased hallucinogenic mushroom diversity.</title>
        <authorList>
            <person name="Reynolds H.T."/>
            <person name="Vijayakumar V."/>
            <person name="Gluck-Thaler E."/>
            <person name="Korotkin H.B."/>
            <person name="Matheny P.B."/>
            <person name="Slot J.C."/>
        </authorList>
    </citation>
    <scope>NUCLEOTIDE SEQUENCE [LARGE SCALE GENOMIC DNA]</scope>
    <source>
        <strain evidence="10 11">SRW20</strain>
    </source>
</reference>
<dbReference type="Pfam" id="PF12220">
    <property type="entry name" value="U1snRNP70_N"/>
    <property type="match status" value="1"/>
</dbReference>
<dbReference type="GO" id="GO:0005685">
    <property type="term" value="C:U1 snRNP"/>
    <property type="evidence" value="ECO:0007669"/>
    <property type="project" value="TreeGrafter"/>
</dbReference>
<evidence type="ECO:0000256" key="3">
    <source>
        <dbReference type="ARBA" id="ARBA00016996"/>
    </source>
</evidence>
<dbReference type="GO" id="GO:0071004">
    <property type="term" value="C:U2-type prespliceosome"/>
    <property type="evidence" value="ECO:0007669"/>
    <property type="project" value="TreeGrafter"/>
</dbReference>
<comment type="subcellular location">
    <subcellularLocation>
        <location evidence="1">Nucleus speckle</location>
    </subcellularLocation>
    <subcellularLocation>
        <location evidence="2">Nucleus</location>
        <location evidence="2">Nucleoplasm</location>
    </subcellularLocation>
</comment>
<dbReference type="FunFam" id="3.30.70.330:FF:001585">
    <property type="entry name" value="U1 small nuclear ribonucleoprotein 70 kDa"/>
    <property type="match status" value="1"/>
</dbReference>
<dbReference type="SUPFAM" id="SSF54928">
    <property type="entry name" value="RNA-binding domain, RBD"/>
    <property type="match status" value="1"/>
</dbReference>
<dbReference type="GO" id="GO:0003729">
    <property type="term" value="F:mRNA binding"/>
    <property type="evidence" value="ECO:0007669"/>
    <property type="project" value="TreeGrafter"/>
</dbReference>
<dbReference type="PANTHER" id="PTHR13952:SF5">
    <property type="entry name" value="U1 SMALL NUCLEAR RIBONUCLEOPROTEIN 70 KDA"/>
    <property type="match status" value="1"/>
</dbReference>
<dbReference type="GO" id="GO:0030619">
    <property type="term" value="F:U1 snRNA binding"/>
    <property type="evidence" value="ECO:0007669"/>
    <property type="project" value="InterPro"/>
</dbReference>